<gene>
    <name evidence="4" type="ORF">ACFSNB_05785</name>
</gene>
<dbReference type="PANTHER" id="PTHR30203:SF33">
    <property type="entry name" value="BLR4455 PROTEIN"/>
    <property type="match status" value="1"/>
</dbReference>
<organism evidence="4 5">
    <name type="scientific">Phaeospirillum tilakii</name>
    <dbReference type="NCBI Taxonomy" id="741673"/>
    <lineage>
        <taxon>Bacteria</taxon>
        <taxon>Pseudomonadati</taxon>
        <taxon>Pseudomonadota</taxon>
        <taxon>Alphaproteobacteria</taxon>
        <taxon>Rhodospirillales</taxon>
        <taxon>Rhodospirillaceae</taxon>
        <taxon>Phaeospirillum</taxon>
    </lineage>
</organism>
<name>A0ABW5C7R0_9PROT</name>
<dbReference type="SUPFAM" id="SSF56954">
    <property type="entry name" value="Outer membrane efflux proteins (OEP)"/>
    <property type="match status" value="1"/>
</dbReference>
<dbReference type="NCBIfam" id="TIGR01845">
    <property type="entry name" value="outer_NodT"/>
    <property type="match status" value="1"/>
</dbReference>
<protein>
    <submittedName>
        <fullName evidence="4">Efflux transporter outer membrane subunit</fullName>
    </submittedName>
</protein>
<sequence length="493" mass="51057">MTRLPLPPARALLLALALAGCVGPDFVRPEPPAATAYQPGPPPERTAAAEAGGGGAQRLLAGAEVPAEWWRLFGSADLDRLVTRALDANPTVAAGEAALKAAQAATEAQRGGWWPTLTGSFTSTRTKTAQAVSANTTSTAPVASLHTAQLSLSYAPDVWGGVWRQVEGQEAAEEGQRFQLAAVRLTLAADVVLAAVNEAMLRDQIAAQEEIVAIERDVLAIQRRMAGLGQSAEADAVMQDAALAQAEAALPPLRQQLAVQRDALAALTGATPDQPPAETFTLAGLHLPETVPVSLPARLVERRPDIRQAEAALHAATAAIGVAIADRLPLLNLTIDAGSAASLLTGKDHGYAPAKTALFTPGTGFWGLGAGLSQPLFDGFTLARRQDQAEAEAEQAAALYRATVLAALQSVADALQALQADADTLRAARRAEAAATDSLTIARRQLDLGAVAPLALLTAEQTALQARAARIQAEANRLADTARMLQALGGGWG</sequence>
<reference evidence="5" key="1">
    <citation type="journal article" date="2019" name="Int. J. Syst. Evol. Microbiol.">
        <title>The Global Catalogue of Microorganisms (GCM) 10K type strain sequencing project: providing services to taxonomists for standard genome sequencing and annotation.</title>
        <authorList>
            <consortium name="The Broad Institute Genomics Platform"/>
            <consortium name="The Broad Institute Genome Sequencing Center for Infectious Disease"/>
            <person name="Wu L."/>
            <person name="Ma J."/>
        </authorList>
    </citation>
    <scope>NUCLEOTIDE SEQUENCE [LARGE SCALE GENOMIC DNA]</scope>
    <source>
        <strain evidence="5">KCTC 15012</strain>
    </source>
</reference>
<keyword evidence="2" id="KW-0564">Palmitate</keyword>
<dbReference type="Pfam" id="PF02321">
    <property type="entry name" value="OEP"/>
    <property type="match status" value="2"/>
</dbReference>
<feature type="chain" id="PRO_5044959062" evidence="2">
    <location>
        <begin position="20"/>
        <end position="493"/>
    </location>
</feature>
<keyword evidence="2" id="KW-0812">Transmembrane</keyword>
<keyword evidence="2" id="KW-0732">Signal</keyword>
<dbReference type="EMBL" id="JBHUIY010000008">
    <property type="protein sequence ID" value="MFD2233309.1"/>
    <property type="molecule type" value="Genomic_DNA"/>
</dbReference>
<comment type="subcellular location">
    <subcellularLocation>
        <location evidence="2">Cell membrane</location>
        <topology evidence="2">Lipid-anchor</topology>
    </subcellularLocation>
</comment>
<comment type="similarity">
    <text evidence="1 2">Belongs to the outer membrane factor (OMF) (TC 1.B.17) family.</text>
</comment>
<keyword evidence="5" id="KW-1185">Reference proteome</keyword>
<dbReference type="PROSITE" id="PS51257">
    <property type="entry name" value="PROKAR_LIPOPROTEIN"/>
    <property type="match status" value="1"/>
</dbReference>
<keyword evidence="2" id="KW-0472">Membrane</keyword>
<evidence type="ECO:0000256" key="3">
    <source>
        <dbReference type="SAM" id="MobiDB-lite"/>
    </source>
</evidence>
<keyword evidence="2" id="KW-0449">Lipoprotein</keyword>
<accession>A0ABW5C7R0</accession>
<evidence type="ECO:0000313" key="4">
    <source>
        <dbReference type="EMBL" id="MFD2233309.1"/>
    </source>
</evidence>
<dbReference type="InterPro" id="IPR010131">
    <property type="entry name" value="MdtP/NodT-like"/>
</dbReference>
<dbReference type="Gene3D" id="1.20.1600.10">
    <property type="entry name" value="Outer membrane efflux proteins (OEP)"/>
    <property type="match status" value="1"/>
</dbReference>
<proteinExistence type="inferred from homology"/>
<dbReference type="InterPro" id="IPR003423">
    <property type="entry name" value="OMP_efflux"/>
</dbReference>
<dbReference type="RefSeq" id="WP_377315088.1">
    <property type="nucleotide sequence ID" value="NZ_JBHUIY010000008.1"/>
</dbReference>
<dbReference type="PANTHER" id="PTHR30203">
    <property type="entry name" value="OUTER MEMBRANE CATION EFFLUX PROTEIN"/>
    <property type="match status" value="1"/>
</dbReference>
<feature type="signal peptide" evidence="2">
    <location>
        <begin position="1"/>
        <end position="19"/>
    </location>
</feature>
<keyword evidence="2" id="KW-1134">Transmembrane beta strand</keyword>
<evidence type="ECO:0000256" key="2">
    <source>
        <dbReference type="RuleBase" id="RU362097"/>
    </source>
</evidence>
<evidence type="ECO:0000256" key="1">
    <source>
        <dbReference type="ARBA" id="ARBA00007613"/>
    </source>
</evidence>
<comment type="caution">
    <text evidence="4">The sequence shown here is derived from an EMBL/GenBank/DDBJ whole genome shotgun (WGS) entry which is preliminary data.</text>
</comment>
<feature type="region of interest" description="Disordered" evidence="3">
    <location>
        <begin position="32"/>
        <end position="53"/>
    </location>
</feature>
<evidence type="ECO:0000313" key="5">
    <source>
        <dbReference type="Proteomes" id="UP001597296"/>
    </source>
</evidence>
<dbReference type="Proteomes" id="UP001597296">
    <property type="component" value="Unassembled WGS sequence"/>
</dbReference>